<dbReference type="EMBL" id="ML738608">
    <property type="protein sequence ID" value="KAE8164444.1"/>
    <property type="molecule type" value="Genomic_DNA"/>
</dbReference>
<feature type="transmembrane region" description="Helical" evidence="1">
    <location>
        <begin position="15"/>
        <end position="33"/>
    </location>
</feature>
<keyword evidence="1" id="KW-0472">Membrane</keyword>
<name>A0A5N6V0I7_ASPTM</name>
<dbReference type="AlphaFoldDB" id="A0A5N6V0I7"/>
<evidence type="ECO:0000313" key="2">
    <source>
        <dbReference type="EMBL" id="KAE8164444.1"/>
    </source>
</evidence>
<keyword evidence="1" id="KW-0812">Transmembrane</keyword>
<protein>
    <submittedName>
        <fullName evidence="2">Uncharacterized protein</fullName>
    </submittedName>
</protein>
<evidence type="ECO:0000256" key="1">
    <source>
        <dbReference type="SAM" id="Phobius"/>
    </source>
</evidence>
<evidence type="ECO:0000313" key="3">
    <source>
        <dbReference type="Proteomes" id="UP000326950"/>
    </source>
</evidence>
<proteinExistence type="predicted"/>
<dbReference type="Proteomes" id="UP000326950">
    <property type="component" value="Unassembled WGS sequence"/>
</dbReference>
<gene>
    <name evidence="2" type="ORF">BDV40DRAFT_260551</name>
</gene>
<keyword evidence="3" id="KW-1185">Reference proteome</keyword>
<organism evidence="2 3">
    <name type="scientific">Aspergillus tamarii</name>
    <dbReference type="NCBI Taxonomy" id="41984"/>
    <lineage>
        <taxon>Eukaryota</taxon>
        <taxon>Fungi</taxon>
        <taxon>Dikarya</taxon>
        <taxon>Ascomycota</taxon>
        <taxon>Pezizomycotina</taxon>
        <taxon>Eurotiomycetes</taxon>
        <taxon>Eurotiomycetidae</taxon>
        <taxon>Eurotiales</taxon>
        <taxon>Aspergillaceae</taxon>
        <taxon>Aspergillus</taxon>
        <taxon>Aspergillus subgen. Circumdati</taxon>
    </lineage>
</organism>
<accession>A0A5N6V0I7</accession>
<keyword evidence="1" id="KW-1133">Transmembrane helix</keyword>
<sequence>MIAIAIVHDLKGHRWYIVFAPILFLSHVTLSVLSQAKLVGSFSPSLLYVLDTSVGRHILRPIMQS</sequence>
<reference evidence="2 3" key="1">
    <citation type="submission" date="2019-04" db="EMBL/GenBank/DDBJ databases">
        <title>Friends and foes A comparative genomics study of 23 Aspergillus species from section Flavi.</title>
        <authorList>
            <consortium name="DOE Joint Genome Institute"/>
            <person name="Kjaerbolling I."/>
            <person name="Vesth T."/>
            <person name="Frisvad J.C."/>
            <person name="Nybo J.L."/>
            <person name="Theobald S."/>
            <person name="Kildgaard S."/>
            <person name="Isbrandt T."/>
            <person name="Kuo A."/>
            <person name="Sato A."/>
            <person name="Lyhne E.K."/>
            <person name="Kogle M.E."/>
            <person name="Wiebenga A."/>
            <person name="Kun R.S."/>
            <person name="Lubbers R.J."/>
            <person name="Makela M.R."/>
            <person name="Barry K."/>
            <person name="Chovatia M."/>
            <person name="Clum A."/>
            <person name="Daum C."/>
            <person name="Haridas S."/>
            <person name="He G."/>
            <person name="LaButti K."/>
            <person name="Lipzen A."/>
            <person name="Mondo S."/>
            <person name="Riley R."/>
            <person name="Salamov A."/>
            <person name="Simmons B.A."/>
            <person name="Magnuson J.K."/>
            <person name="Henrissat B."/>
            <person name="Mortensen U.H."/>
            <person name="Larsen T.O."/>
            <person name="Devries R.P."/>
            <person name="Grigoriev I.V."/>
            <person name="Machida M."/>
            <person name="Baker S.E."/>
            <person name="Andersen M.R."/>
        </authorList>
    </citation>
    <scope>NUCLEOTIDE SEQUENCE [LARGE SCALE GENOMIC DNA]</scope>
    <source>
        <strain evidence="2 3">CBS 117626</strain>
    </source>
</reference>